<comment type="similarity">
    <text evidence="2">Belongs to the ROT1 family.</text>
</comment>
<keyword evidence="6 11" id="KW-0732">Signal</keyword>
<evidence type="ECO:0000313" key="12">
    <source>
        <dbReference type="EMBL" id="CDO56844.1"/>
    </source>
</evidence>
<name>A0A0J9XHF6_GEOCN</name>
<evidence type="ECO:0000313" key="13">
    <source>
        <dbReference type="Proteomes" id="UP000242525"/>
    </source>
</evidence>
<evidence type="ECO:0000256" key="3">
    <source>
        <dbReference type="ARBA" id="ARBA00016195"/>
    </source>
</evidence>
<evidence type="ECO:0000256" key="10">
    <source>
        <dbReference type="SAM" id="MobiDB-lite"/>
    </source>
</evidence>
<reference evidence="12" key="1">
    <citation type="submission" date="2014-03" db="EMBL/GenBank/DDBJ databases">
        <authorList>
            <person name="Casaregola S."/>
        </authorList>
    </citation>
    <scope>NUCLEOTIDE SEQUENCE [LARGE SCALE GENOMIC DNA]</scope>
    <source>
        <strain evidence="12">CLIB 918</strain>
    </source>
</reference>
<dbReference type="GO" id="GO:0051082">
    <property type="term" value="F:unfolded protein binding"/>
    <property type="evidence" value="ECO:0007669"/>
    <property type="project" value="TreeGrafter"/>
</dbReference>
<gene>
    <name evidence="12" type="ORF">BN980_GECA17s00939g</name>
</gene>
<organism evidence="12 13">
    <name type="scientific">Geotrichum candidum</name>
    <name type="common">Oospora lactis</name>
    <name type="synonym">Dipodascus geotrichum</name>
    <dbReference type="NCBI Taxonomy" id="1173061"/>
    <lineage>
        <taxon>Eukaryota</taxon>
        <taxon>Fungi</taxon>
        <taxon>Dikarya</taxon>
        <taxon>Ascomycota</taxon>
        <taxon>Saccharomycotina</taxon>
        <taxon>Dipodascomycetes</taxon>
        <taxon>Dipodascales</taxon>
        <taxon>Dipodascaceae</taxon>
        <taxon>Geotrichum</taxon>
    </lineage>
</organism>
<evidence type="ECO:0000256" key="6">
    <source>
        <dbReference type="ARBA" id="ARBA00022729"/>
    </source>
</evidence>
<evidence type="ECO:0000256" key="9">
    <source>
        <dbReference type="ARBA" id="ARBA00023136"/>
    </source>
</evidence>
<comment type="caution">
    <text evidence="12">The sequence shown here is derived from an EMBL/GenBank/DDBJ whole genome shotgun (WGS) entry which is preliminary data.</text>
</comment>
<dbReference type="PANTHER" id="PTHR28090">
    <property type="entry name" value="PROTEIN ROT1"/>
    <property type="match status" value="1"/>
</dbReference>
<proteinExistence type="inferred from homology"/>
<dbReference type="PANTHER" id="PTHR28090:SF1">
    <property type="entry name" value="PROTEIN ROT1"/>
    <property type="match status" value="1"/>
</dbReference>
<dbReference type="InterPro" id="IPR019623">
    <property type="entry name" value="Rot1"/>
</dbReference>
<feature type="chain" id="PRO_5005325719" description="Protein ROT1" evidence="11">
    <location>
        <begin position="22"/>
        <end position="306"/>
    </location>
</feature>
<dbReference type="Proteomes" id="UP000242525">
    <property type="component" value="Unassembled WGS sequence"/>
</dbReference>
<dbReference type="OrthoDB" id="5327821at2759"/>
<keyword evidence="9" id="KW-0472">Membrane</keyword>
<dbReference type="GO" id="GO:0005789">
    <property type="term" value="C:endoplasmic reticulum membrane"/>
    <property type="evidence" value="ECO:0007669"/>
    <property type="project" value="UniProtKB-SubCell"/>
</dbReference>
<feature type="compositionally biased region" description="Low complexity" evidence="10">
    <location>
        <begin position="240"/>
        <end position="260"/>
    </location>
</feature>
<evidence type="ECO:0000256" key="11">
    <source>
        <dbReference type="SAM" id="SignalP"/>
    </source>
</evidence>
<dbReference type="Pfam" id="PF10681">
    <property type="entry name" value="Rot1"/>
    <property type="match status" value="1"/>
</dbReference>
<evidence type="ECO:0000256" key="7">
    <source>
        <dbReference type="ARBA" id="ARBA00022824"/>
    </source>
</evidence>
<accession>A0A0J9XHF6</accession>
<evidence type="ECO:0000256" key="5">
    <source>
        <dbReference type="ARBA" id="ARBA00022692"/>
    </source>
</evidence>
<evidence type="ECO:0000256" key="1">
    <source>
        <dbReference type="ARBA" id="ARBA00004115"/>
    </source>
</evidence>
<dbReference type="GO" id="GO:0007118">
    <property type="term" value="P:budding cell apical bud growth"/>
    <property type="evidence" value="ECO:0007669"/>
    <property type="project" value="TreeGrafter"/>
</dbReference>
<keyword evidence="7" id="KW-0256">Endoplasmic reticulum</keyword>
<dbReference type="EMBL" id="CCBN010000017">
    <property type="protein sequence ID" value="CDO56844.1"/>
    <property type="molecule type" value="Genomic_DNA"/>
</dbReference>
<evidence type="ECO:0000256" key="8">
    <source>
        <dbReference type="ARBA" id="ARBA00022989"/>
    </source>
</evidence>
<dbReference type="GO" id="GO:0006458">
    <property type="term" value="P:'de novo' protein folding"/>
    <property type="evidence" value="ECO:0007669"/>
    <property type="project" value="InterPro"/>
</dbReference>
<dbReference type="STRING" id="1173061.A0A0J9XHF6"/>
<comment type="subcellular location">
    <subcellularLocation>
        <location evidence="1">Endoplasmic reticulum membrane</location>
        <topology evidence="1">Single-pass type I membrane protein</topology>
    </subcellularLocation>
</comment>
<evidence type="ECO:0000256" key="4">
    <source>
        <dbReference type="ARBA" id="ARBA00017291"/>
    </source>
</evidence>
<sequence>MKLSSLPLVLLAFAASAQAQAQQPNGAGGGMAAGAADGTVNGVNPDSSVGSAAGITEDPAGLLSQSAGSQLEGTWSSKSNAVFTGPDFYDPVDELLIEPALPGISYSFTADGYWEQALYRVTGNPKNPKCPTAVLVFQHGTYEILSNQTLVMTPFRVDGRQLVSDPCKSSQSTYQRYNDTVIMQKWEVYVDPYHGRYRLDLYQFDGARLPPLYLAYKPPMMLPTMTMNPTEGASQATGVSSDESQSSTAESAATPSSAASLRKKIRRGLENRSRTPAVKKQSFDLEKLWWFGVSLIGVGATGWLVL</sequence>
<feature type="signal peptide" evidence="11">
    <location>
        <begin position="1"/>
        <end position="21"/>
    </location>
</feature>
<dbReference type="AlphaFoldDB" id="A0A0J9XHF6"/>
<keyword evidence="13" id="KW-1185">Reference proteome</keyword>
<keyword evidence="8" id="KW-1133">Transmembrane helix</keyword>
<evidence type="ECO:0000256" key="2">
    <source>
        <dbReference type="ARBA" id="ARBA00007149"/>
    </source>
</evidence>
<protein>
    <recommendedName>
        <fullName evidence="4">Protein ROT1</fullName>
    </recommendedName>
    <alternativeName>
        <fullName evidence="3">Protein rot1</fullName>
    </alternativeName>
</protein>
<feature type="region of interest" description="Disordered" evidence="10">
    <location>
        <begin position="225"/>
        <end position="261"/>
    </location>
</feature>
<keyword evidence="5" id="KW-0812">Transmembrane</keyword>